<gene>
    <name evidence="1" type="ordered locus">Sta7437_4545</name>
</gene>
<dbReference type="KEGG" id="scs:Sta7437_4545"/>
<reference evidence="2" key="1">
    <citation type="journal article" date="2013" name="Proc. Natl. Acad. Sci. U.S.A.">
        <title>Improving the coverage of the cyanobacterial phylum using diversity-driven genome sequencing.</title>
        <authorList>
            <person name="Shih P.M."/>
            <person name="Wu D."/>
            <person name="Latifi A."/>
            <person name="Axen S.D."/>
            <person name="Fewer D.P."/>
            <person name="Talla E."/>
            <person name="Calteau A."/>
            <person name="Cai F."/>
            <person name="Tandeau de Marsac N."/>
            <person name="Rippka R."/>
            <person name="Herdman M."/>
            <person name="Sivonen K."/>
            <person name="Coursin T."/>
            <person name="Laurent T."/>
            <person name="Goodwin L."/>
            <person name="Nolan M."/>
            <person name="Davenport K.W."/>
            <person name="Han C.S."/>
            <person name="Rubin E.M."/>
            <person name="Eisen J.A."/>
            <person name="Woyke T."/>
            <person name="Gugger M."/>
            <person name="Kerfeld C.A."/>
        </authorList>
    </citation>
    <scope>NUCLEOTIDE SEQUENCE [LARGE SCALE GENOMIC DNA]</scope>
    <source>
        <strain evidence="2">ATCC 29371 / PCC 7437</strain>
        <plasmid evidence="2">Plasmid pSTA7437.01</plasmid>
    </source>
</reference>
<evidence type="ECO:0000313" key="1">
    <source>
        <dbReference type="EMBL" id="AFZ38006.1"/>
    </source>
</evidence>
<dbReference type="OrthoDB" id="4549282at2"/>
<dbReference type="RefSeq" id="WP_015211919.1">
    <property type="nucleotide sequence ID" value="NC_019765.1"/>
</dbReference>
<name>K9Y0U2_STAC7</name>
<accession>K9Y0U2</accession>
<keyword evidence="2" id="KW-1185">Reference proteome</keyword>
<evidence type="ECO:0000313" key="2">
    <source>
        <dbReference type="Proteomes" id="UP000010473"/>
    </source>
</evidence>
<dbReference type="HOGENOM" id="CLU_1509691_0_0_3"/>
<dbReference type="AlphaFoldDB" id="K9Y0U2"/>
<protein>
    <submittedName>
        <fullName evidence="1">Uncharacterized protein</fullName>
    </submittedName>
</protein>
<keyword evidence="1" id="KW-0614">Plasmid</keyword>
<organism evidence="1 2">
    <name type="scientific">Stanieria cyanosphaera (strain ATCC 29371 / PCC 7437)</name>
    <dbReference type="NCBI Taxonomy" id="111780"/>
    <lineage>
        <taxon>Bacteria</taxon>
        <taxon>Bacillati</taxon>
        <taxon>Cyanobacteriota</taxon>
        <taxon>Cyanophyceae</taxon>
        <taxon>Pleurocapsales</taxon>
        <taxon>Dermocarpellaceae</taxon>
        <taxon>Stanieria</taxon>
    </lineage>
</organism>
<dbReference type="Proteomes" id="UP000010473">
    <property type="component" value="Plasmid pSTA7437.01"/>
</dbReference>
<sequence>MDYDLEQKLWNAGQTDQIYKKEIWLKIVYSLLSDFQKFIGQSFEKDEEINMDINNPFSPSFGIWIWKDGENLYEGKSNIIDSSIETNNKKFLLPSITWSGVMGGDMIGSKENDKTQEIFSVSLTLFLFDSINKERIRLDTGESIIEFVYKKHSNGHGNWISLGWHKDIYGEWEDIQYE</sequence>
<geneLocation type="plasmid" evidence="1 2">
    <name>pSTA7437.01</name>
</geneLocation>
<proteinExistence type="predicted"/>
<dbReference type="EMBL" id="CP003654">
    <property type="protein sequence ID" value="AFZ38006.1"/>
    <property type="molecule type" value="Genomic_DNA"/>
</dbReference>